<dbReference type="OrthoDB" id="4194639at2"/>
<gene>
    <name evidence="1" type="ORF">SAMN06297387_1143</name>
</gene>
<evidence type="ECO:0000313" key="2">
    <source>
        <dbReference type="Proteomes" id="UP000219072"/>
    </source>
</evidence>
<accession>A0A286DZK5</accession>
<protein>
    <recommendedName>
        <fullName evidence="3">Nudix hydrolase domain-containing protein</fullName>
    </recommendedName>
</protein>
<keyword evidence="2" id="KW-1185">Reference proteome</keyword>
<name>A0A286DZK5_9ACTN</name>
<dbReference type="Proteomes" id="UP000219072">
    <property type="component" value="Unassembled WGS sequence"/>
</dbReference>
<proteinExistence type="predicted"/>
<evidence type="ECO:0000313" key="1">
    <source>
        <dbReference type="EMBL" id="SOD64024.1"/>
    </source>
</evidence>
<dbReference type="EMBL" id="OCNE01000014">
    <property type="protein sequence ID" value="SOD64024.1"/>
    <property type="molecule type" value="Genomic_DNA"/>
</dbReference>
<evidence type="ECO:0008006" key="3">
    <source>
        <dbReference type="Google" id="ProtNLM"/>
    </source>
</evidence>
<dbReference type="RefSeq" id="WP_097232480.1">
    <property type="nucleotide sequence ID" value="NZ_OCNE01000014.1"/>
</dbReference>
<sequence length="152" mass="16830">MRTTITRSPLSLIFHILATTTSNHVLMVRGRREQGEEGWVLPRSELPPGRCLILTARELLLTTTGYDRALNDVLAFSPRTDEAGELTGLEYVLDGGVLPEVPGSDPREGTSWVPMRELHEPPAIYQYAIIAAGQHRRLPFLVNADRPDAAFG</sequence>
<reference evidence="1 2" key="1">
    <citation type="submission" date="2017-09" db="EMBL/GenBank/DDBJ databases">
        <authorList>
            <person name="Ehlers B."/>
            <person name="Leendertz F.H."/>
        </authorList>
    </citation>
    <scope>NUCLEOTIDE SEQUENCE [LARGE SCALE GENOMIC DNA]</scope>
    <source>
        <strain evidence="1 2">CGMCC 4.7095</strain>
    </source>
</reference>
<organism evidence="1 2">
    <name type="scientific">Streptomyces zhaozhouensis</name>
    <dbReference type="NCBI Taxonomy" id="1300267"/>
    <lineage>
        <taxon>Bacteria</taxon>
        <taxon>Bacillati</taxon>
        <taxon>Actinomycetota</taxon>
        <taxon>Actinomycetes</taxon>
        <taxon>Kitasatosporales</taxon>
        <taxon>Streptomycetaceae</taxon>
        <taxon>Streptomyces</taxon>
    </lineage>
</organism>
<dbReference type="AlphaFoldDB" id="A0A286DZK5"/>